<evidence type="ECO:0000313" key="6">
    <source>
        <dbReference type="EMBL" id="TDO94775.1"/>
    </source>
</evidence>
<keyword evidence="3" id="KW-0249">Electron transport</keyword>
<dbReference type="InterPro" id="IPR009078">
    <property type="entry name" value="Ferritin-like_SF"/>
</dbReference>
<dbReference type="SUPFAM" id="SSF47240">
    <property type="entry name" value="Ferritin-like"/>
    <property type="match status" value="1"/>
</dbReference>
<dbReference type="Pfam" id="PF21349">
    <property type="entry name" value="RUBY_RBDX"/>
    <property type="match status" value="1"/>
</dbReference>
<name>A0A4R6M2G7_9FIRM</name>
<keyword evidence="2" id="KW-0813">Transport</keyword>
<accession>A0A4R6M2G7</accession>
<dbReference type="InterPro" id="IPR052753">
    <property type="entry name" value="Rbr2/Nigerythrin"/>
</dbReference>
<dbReference type="GO" id="GO:0005506">
    <property type="term" value="F:iron ion binding"/>
    <property type="evidence" value="ECO:0007669"/>
    <property type="project" value="InterPro"/>
</dbReference>
<dbReference type="OrthoDB" id="9799749at2"/>
<comment type="caution">
    <text evidence="6">The sequence shown here is derived from an EMBL/GenBank/DDBJ whole genome shotgun (WGS) entry which is preliminary data.</text>
</comment>
<dbReference type="Gene3D" id="1.20.1260.10">
    <property type="match status" value="1"/>
</dbReference>
<dbReference type="GO" id="GO:0016491">
    <property type="term" value="F:oxidoreductase activity"/>
    <property type="evidence" value="ECO:0007669"/>
    <property type="project" value="InterPro"/>
</dbReference>
<dbReference type="PROSITE" id="PS50905">
    <property type="entry name" value="FERRITIN_LIKE"/>
    <property type="match status" value="1"/>
</dbReference>
<dbReference type="Pfam" id="PF02915">
    <property type="entry name" value="Rubrerythrin"/>
    <property type="match status" value="1"/>
</dbReference>
<dbReference type="PANTHER" id="PTHR33746">
    <property type="entry name" value="RUBRERYTHRIN"/>
    <property type="match status" value="1"/>
</dbReference>
<protein>
    <submittedName>
        <fullName evidence="6">Rubrerythrin</fullName>
    </submittedName>
</protein>
<sequence length="190" mass="20854">MVKNDQTAQNLRSAYAGESMAYQRYIAWGRKAKEEGFENVALLFKAIANAEQVHAGNHFEAHGNVDGGFLVAGGGEFGYGTTSENLVGAIAGEEGEIEQMYPSYSLVAKDQGESDAVRSFHYSLEAEQIHAKLFRNAKEHVDNGEDIELEYVSICQVCGHTVVDDVPDKCPVCGEPKSKFRKFTKQIVAE</sequence>
<evidence type="ECO:0000256" key="1">
    <source>
        <dbReference type="ARBA" id="ARBA00001965"/>
    </source>
</evidence>
<evidence type="ECO:0000256" key="2">
    <source>
        <dbReference type="ARBA" id="ARBA00022448"/>
    </source>
</evidence>
<comment type="cofactor">
    <cofactor evidence="1">
        <name>Fe(3+)</name>
        <dbReference type="ChEBI" id="CHEBI:29034"/>
    </cofactor>
</comment>
<gene>
    <name evidence="6" type="ORF">DFR79_102152</name>
</gene>
<dbReference type="InterPro" id="IPR048574">
    <property type="entry name" value="RUBY_RBDX"/>
</dbReference>
<dbReference type="EMBL" id="SNWX01000002">
    <property type="protein sequence ID" value="TDO94775.1"/>
    <property type="molecule type" value="Genomic_DNA"/>
</dbReference>
<feature type="domain" description="Rubredoxin-like" evidence="4">
    <location>
        <begin position="155"/>
        <end position="183"/>
    </location>
</feature>
<reference evidence="6 7" key="1">
    <citation type="submission" date="2019-03" db="EMBL/GenBank/DDBJ databases">
        <title>Subsurface microbial communities from deep shales in Ohio and West Virginia, USA.</title>
        <authorList>
            <person name="Wrighton K."/>
        </authorList>
    </citation>
    <scope>NUCLEOTIDE SEQUENCE [LARGE SCALE GENOMIC DNA]</scope>
    <source>
        <strain evidence="6 7">MA284_T2</strain>
    </source>
</reference>
<feature type="domain" description="Ferritin-like diiron" evidence="5">
    <location>
        <begin position="1"/>
        <end position="145"/>
    </location>
</feature>
<dbReference type="SUPFAM" id="SSF57802">
    <property type="entry name" value="Rubredoxin-like"/>
    <property type="match status" value="1"/>
</dbReference>
<evidence type="ECO:0000259" key="4">
    <source>
        <dbReference type="PROSITE" id="PS50903"/>
    </source>
</evidence>
<dbReference type="RefSeq" id="WP_133513861.1">
    <property type="nucleotide sequence ID" value="NZ_SNWX01000002.1"/>
</dbReference>
<dbReference type="CDD" id="cd01041">
    <property type="entry name" value="Rubrerythrin"/>
    <property type="match status" value="1"/>
</dbReference>
<organism evidence="6 7">
    <name type="scientific">Halanaerobium saccharolyticum</name>
    <dbReference type="NCBI Taxonomy" id="43595"/>
    <lineage>
        <taxon>Bacteria</taxon>
        <taxon>Bacillati</taxon>
        <taxon>Bacillota</taxon>
        <taxon>Clostridia</taxon>
        <taxon>Halanaerobiales</taxon>
        <taxon>Halanaerobiaceae</taxon>
        <taxon>Halanaerobium</taxon>
    </lineage>
</organism>
<evidence type="ECO:0000313" key="7">
    <source>
        <dbReference type="Proteomes" id="UP000295064"/>
    </source>
</evidence>
<dbReference type="InterPro" id="IPR024934">
    <property type="entry name" value="Rubredoxin-like_dom"/>
</dbReference>
<dbReference type="InterPro" id="IPR003251">
    <property type="entry name" value="Rr_diiron-bd_dom"/>
</dbReference>
<proteinExistence type="predicted"/>
<dbReference type="AlphaFoldDB" id="A0A4R6M2G7"/>
<dbReference type="PROSITE" id="PS50903">
    <property type="entry name" value="RUBREDOXIN_LIKE"/>
    <property type="match status" value="1"/>
</dbReference>
<dbReference type="InterPro" id="IPR012347">
    <property type="entry name" value="Ferritin-like"/>
</dbReference>
<dbReference type="Proteomes" id="UP000295064">
    <property type="component" value="Unassembled WGS sequence"/>
</dbReference>
<dbReference type="PANTHER" id="PTHR33746:SF4">
    <property type="entry name" value="RUBRERYTHRIN"/>
    <property type="match status" value="1"/>
</dbReference>
<dbReference type="InterPro" id="IPR009040">
    <property type="entry name" value="Ferritin-like_diiron"/>
</dbReference>
<dbReference type="Gene3D" id="2.20.28.10">
    <property type="match status" value="1"/>
</dbReference>
<evidence type="ECO:0000259" key="5">
    <source>
        <dbReference type="PROSITE" id="PS50905"/>
    </source>
</evidence>
<evidence type="ECO:0000256" key="3">
    <source>
        <dbReference type="ARBA" id="ARBA00022982"/>
    </source>
</evidence>